<dbReference type="GeneID" id="62157813"/>
<dbReference type="InterPro" id="IPR049326">
    <property type="entry name" value="Rhodopsin_dom_fungi"/>
</dbReference>
<name>A0A9P6LP74_9PEZI</name>
<evidence type="ECO:0000256" key="2">
    <source>
        <dbReference type="ARBA" id="ARBA00022692"/>
    </source>
</evidence>
<evidence type="ECO:0000313" key="8">
    <source>
        <dbReference type="EMBL" id="KAF9880066.1"/>
    </source>
</evidence>
<keyword evidence="4 6" id="KW-0472">Membrane</keyword>
<comment type="subcellular location">
    <subcellularLocation>
        <location evidence="1">Membrane</location>
        <topology evidence="1">Multi-pass membrane protein</topology>
    </subcellularLocation>
</comment>
<feature type="transmembrane region" description="Helical" evidence="6">
    <location>
        <begin position="217"/>
        <end position="239"/>
    </location>
</feature>
<keyword evidence="9" id="KW-1185">Reference proteome</keyword>
<comment type="caution">
    <text evidence="8">The sequence shown here is derived from an EMBL/GenBank/DDBJ whole genome shotgun (WGS) entry which is preliminary data.</text>
</comment>
<evidence type="ECO:0000313" key="9">
    <source>
        <dbReference type="Proteomes" id="UP000781932"/>
    </source>
</evidence>
<dbReference type="PANTHER" id="PTHR33048:SF167">
    <property type="entry name" value="INTEGRAL MEMBRANE PROTEIN"/>
    <property type="match status" value="1"/>
</dbReference>
<sequence>MSSTMSTTAVDPERAKESNTVMIIAVTGSFHLIALIFVSLRTYTRAAIVKTIGIDDYMMIMAALCALGGGMVTFIIQAFYGLGKHKDTISTADNVEFSKVGFFQSIISAIAALAFLKISIALSLLRLSKNSWYSRSLWALIVFVVLYTIMAWLSFFLYCTPLAGYWDKSLKPKTYGIKLFVNFALINTAFNIFTDVCFATLPIPIIWVLQMKLRTRVYLIGVLSLGYFAVIMGIIKAVYQIAQPGNKDGTFYQSVQFWGFLQLNLGIIAACAPAIKPLVGRALKISSSRRYKSDNLYENRYPTGRTGRTGNVTTNARRHGYREQGSQGAPEFELEETPFSPGPELYRTSIKGGNHPAAVAVYQKKDSFGDRSGSEEMILEAAGNFQNRGIMRTTEVSIQR</sequence>
<reference evidence="8" key="2">
    <citation type="submission" date="2020-11" db="EMBL/GenBank/DDBJ databases">
        <title>Whole genome sequencing of Colletotrichum sp.</title>
        <authorList>
            <person name="Li H."/>
        </authorList>
    </citation>
    <scope>NUCLEOTIDE SEQUENCE</scope>
    <source>
        <strain evidence="8">CkLH20</strain>
    </source>
</reference>
<feature type="transmembrane region" description="Helical" evidence="6">
    <location>
        <begin position="179"/>
        <end position="205"/>
    </location>
</feature>
<protein>
    <recommendedName>
        <fullName evidence="7">Rhodopsin domain-containing protein</fullName>
    </recommendedName>
</protein>
<reference evidence="8" key="1">
    <citation type="submission" date="2020-03" db="EMBL/GenBank/DDBJ databases">
        <authorList>
            <person name="He L."/>
        </authorList>
    </citation>
    <scope>NUCLEOTIDE SEQUENCE</scope>
    <source>
        <strain evidence="8">CkLH20</strain>
    </source>
</reference>
<dbReference type="InterPro" id="IPR052337">
    <property type="entry name" value="SAT4-like"/>
</dbReference>
<dbReference type="OrthoDB" id="5022096at2759"/>
<evidence type="ECO:0000256" key="3">
    <source>
        <dbReference type="ARBA" id="ARBA00022989"/>
    </source>
</evidence>
<evidence type="ECO:0000256" key="4">
    <source>
        <dbReference type="ARBA" id="ARBA00023136"/>
    </source>
</evidence>
<dbReference type="RefSeq" id="XP_038749527.1">
    <property type="nucleotide sequence ID" value="XM_038884739.1"/>
</dbReference>
<evidence type="ECO:0000256" key="5">
    <source>
        <dbReference type="ARBA" id="ARBA00038359"/>
    </source>
</evidence>
<feature type="transmembrane region" description="Helical" evidence="6">
    <location>
        <begin position="20"/>
        <end position="40"/>
    </location>
</feature>
<comment type="similarity">
    <text evidence="5">Belongs to the SAT4 family.</text>
</comment>
<dbReference type="GO" id="GO:0016020">
    <property type="term" value="C:membrane"/>
    <property type="evidence" value="ECO:0007669"/>
    <property type="project" value="UniProtKB-SubCell"/>
</dbReference>
<dbReference type="PANTHER" id="PTHR33048">
    <property type="entry name" value="PTH11-LIKE INTEGRAL MEMBRANE PROTEIN (AFU_ORTHOLOGUE AFUA_5G11245)"/>
    <property type="match status" value="1"/>
</dbReference>
<dbReference type="Proteomes" id="UP000781932">
    <property type="component" value="Unassembled WGS sequence"/>
</dbReference>
<organism evidence="8 9">
    <name type="scientific">Colletotrichum karsti</name>
    <dbReference type="NCBI Taxonomy" id="1095194"/>
    <lineage>
        <taxon>Eukaryota</taxon>
        <taxon>Fungi</taxon>
        <taxon>Dikarya</taxon>
        <taxon>Ascomycota</taxon>
        <taxon>Pezizomycotina</taxon>
        <taxon>Sordariomycetes</taxon>
        <taxon>Hypocreomycetidae</taxon>
        <taxon>Glomerellales</taxon>
        <taxon>Glomerellaceae</taxon>
        <taxon>Colletotrichum</taxon>
        <taxon>Colletotrichum boninense species complex</taxon>
    </lineage>
</organism>
<feature type="transmembrane region" description="Helical" evidence="6">
    <location>
        <begin position="259"/>
        <end position="279"/>
    </location>
</feature>
<gene>
    <name evidence="8" type="ORF">CkaCkLH20_02020</name>
</gene>
<keyword evidence="2 6" id="KW-0812">Transmembrane</keyword>
<feature type="transmembrane region" description="Helical" evidence="6">
    <location>
        <begin position="137"/>
        <end position="159"/>
    </location>
</feature>
<keyword evidence="3 6" id="KW-1133">Transmembrane helix</keyword>
<dbReference type="AlphaFoldDB" id="A0A9P6LP74"/>
<dbReference type="EMBL" id="JAATWM020000005">
    <property type="protein sequence ID" value="KAF9880066.1"/>
    <property type="molecule type" value="Genomic_DNA"/>
</dbReference>
<evidence type="ECO:0000259" key="7">
    <source>
        <dbReference type="Pfam" id="PF20684"/>
    </source>
</evidence>
<accession>A0A9P6LP74</accession>
<feature type="domain" description="Rhodopsin" evidence="7">
    <location>
        <begin position="40"/>
        <end position="280"/>
    </location>
</feature>
<proteinExistence type="inferred from homology"/>
<feature type="transmembrane region" description="Helical" evidence="6">
    <location>
        <begin position="102"/>
        <end position="125"/>
    </location>
</feature>
<feature type="transmembrane region" description="Helical" evidence="6">
    <location>
        <begin position="60"/>
        <end position="82"/>
    </location>
</feature>
<evidence type="ECO:0000256" key="1">
    <source>
        <dbReference type="ARBA" id="ARBA00004141"/>
    </source>
</evidence>
<evidence type="ECO:0000256" key="6">
    <source>
        <dbReference type="SAM" id="Phobius"/>
    </source>
</evidence>
<dbReference type="Pfam" id="PF20684">
    <property type="entry name" value="Fung_rhodopsin"/>
    <property type="match status" value="1"/>
</dbReference>